<sequence length="29" mass="3489">MQWTALWSVQQSKSRITPRLKHYQNNCLA</sequence>
<reference evidence="1" key="1">
    <citation type="submission" date="2014-11" db="EMBL/GenBank/DDBJ databases">
        <authorList>
            <person name="Amaro Gonzalez C."/>
        </authorList>
    </citation>
    <scope>NUCLEOTIDE SEQUENCE</scope>
</reference>
<dbReference type="EMBL" id="GBXM01095806">
    <property type="protein sequence ID" value="JAH12771.1"/>
    <property type="molecule type" value="Transcribed_RNA"/>
</dbReference>
<organism evidence="1">
    <name type="scientific">Anguilla anguilla</name>
    <name type="common">European freshwater eel</name>
    <name type="synonym">Muraena anguilla</name>
    <dbReference type="NCBI Taxonomy" id="7936"/>
    <lineage>
        <taxon>Eukaryota</taxon>
        <taxon>Metazoa</taxon>
        <taxon>Chordata</taxon>
        <taxon>Craniata</taxon>
        <taxon>Vertebrata</taxon>
        <taxon>Euteleostomi</taxon>
        <taxon>Actinopterygii</taxon>
        <taxon>Neopterygii</taxon>
        <taxon>Teleostei</taxon>
        <taxon>Anguilliformes</taxon>
        <taxon>Anguillidae</taxon>
        <taxon>Anguilla</taxon>
    </lineage>
</organism>
<name>A0A0E9Q7D0_ANGAN</name>
<reference evidence="1" key="2">
    <citation type="journal article" date="2015" name="Fish Shellfish Immunol.">
        <title>Early steps in the European eel (Anguilla anguilla)-Vibrio vulnificus interaction in the gills: Role of the RtxA13 toxin.</title>
        <authorList>
            <person name="Callol A."/>
            <person name="Pajuelo D."/>
            <person name="Ebbesson L."/>
            <person name="Teles M."/>
            <person name="MacKenzie S."/>
            <person name="Amaro C."/>
        </authorList>
    </citation>
    <scope>NUCLEOTIDE SEQUENCE</scope>
</reference>
<proteinExistence type="predicted"/>
<accession>A0A0E9Q7D0</accession>
<protein>
    <submittedName>
        <fullName evidence="1">Uncharacterized protein</fullName>
    </submittedName>
</protein>
<evidence type="ECO:0000313" key="1">
    <source>
        <dbReference type="EMBL" id="JAH12771.1"/>
    </source>
</evidence>
<dbReference type="AlphaFoldDB" id="A0A0E9Q7D0"/>